<evidence type="ECO:0000313" key="3">
    <source>
        <dbReference type="Proteomes" id="UP000186922"/>
    </source>
</evidence>
<dbReference type="OrthoDB" id="10262528at2759"/>
<dbReference type="InterPro" id="IPR001619">
    <property type="entry name" value="Sec1-like"/>
</dbReference>
<name>A0A1D1VCV8_RAMVA</name>
<dbReference type="Pfam" id="PF00995">
    <property type="entry name" value="Sec1"/>
    <property type="match status" value="1"/>
</dbReference>
<evidence type="ECO:0000256" key="1">
    <source>
        <dbReference type="ARBA" id="ARBA00009884"/>
    </source>
</evidence>
<dbReference type="Gene3D" id="3.40.50.2060">
    <property type="match status" value="1"/>
</dbReference>
<dbReference type="EMBL" id="BDGG01000005">
    <property type="protein sequence ID" value="GAU99459.1"/>
    <property type="molecule type" value="Genomic_DNA"/>
</dbReference>
<organism evidence="2 3">
    <name type="scientific">Ramazzottius varieornatus</name>
    <name type="common">Water bear</name>
    <name type="synonym">Tardigrade</name>
    <dbReference type="NCBI Taxonomy" id="947166"/>
    <lineage>
        <taxon>Eukaryota</taxon>
        <taxon>Metazoa</taxon>
        <taxon>Ecdysozoa</taxon>
        <taxon>Tardigrada</taxon>
        <taxon>Eutardigrada</taxon>
        <taxon>Parachela</taxon>
        <taxon>Hypsibioidea</taxon>
        <taxon>Ramazzottiidae</taxon>
        <taxon>Ramazzottius</taxon>
    </lineage>
</organism>
<protein>
    <recommendedName>
        <fullName evidence="4">Vacuolar protein sorting-associated protein 33B</fullName>
    </recommendedName>
</protein>
<dbReference type="Gene3D" id="3.40.50.1910">
    <property type="match status" value="1"/>
</dbReference>
<proteinExistence type="inferred from homology"/>
<comment type="caution">
    <text evidence="2">The sequence shown here is derived from an EMBL/GenBank/DDBJ whole genome shotgun (WGS) entry which is preliminary data.</text>
</comment>
<comment type="similarity">
    <text evidence="1">Belongs to the STXBP/unc-18/SEC1 family.</text>
</comment>
<evidence type="ECO:0008006" key="4">
    <source>
        <dbReference type="Google" id="ProtNLM"/>
    </source>
</evidence>
<evidence type="ECO:0000313" key="2">
    <source>
        <dbReference type="EMBL" id="GAU99459.1"/>
    </source>
</evidence>
<dbReference type="GO" id="GO:0016192">
    <property type="term" value="P:vesicle-mediated transport"/>
    <property type="evidence" value="ECO:0007669"/>
    <property type="project" value="InterPro"/>
</dbReference>
<dbReference type="PANTHER" id="PTHR11679">
    <property type="entry name" value="VESICLE PROTEIN SORTING-ASSOCIATED"/>
    <property type="match status" value="1"/>
</dbReference>
<dbReference type="SUPFAM" id="SSF56815">
    <property type="entry name" value="Sec1/munc18-like (SM) proteins"/>
    <property type="match status" value="1"/>
</dbReference>
<gene>
    <name evidence="2" type="primary">RvY_10460</name>
    <name evidence="2" type="synonym">RvY_10460.1</name>
    <name evidence="2" type="ORF">RvY_10460-1</name>
</gene>
<dbReference type="InterPro" id="IPR036045">
    <property type="entry name" value="Sec1-like_sf"/>
</dbReference>
<keyword evidence="3" id="KW-1185">Reference proteome</keyword>
<dbReference type="Gene3D" id="3.90.830.10">
    <property type="entry name" value="Syntaxin Binding Protein 1, Chain A, domain 2"/>
    <property type="match status" value="1"/>
</dbReference>
<reference evidence="2 3" key="1">
    <citation type="journal article" date="2016" name="Nat. Commun.">
        <title>Extremotolerant tardigrade genome and improved radiotolerance of human cultured cells by tardigrade-unique protein.</title>
        <authorList>
            <person name="Hashimoto T."/>
            <person name="Horikawa D.D."/>
            <person name="Saito Y."/>
            <person name="Kuwahara H."/>
            <person name="Kozuka-Hata H."/>
            <person name="Shin-I T."/>
            <person name="Minakuchi Y."/>
            <person name="Ohishi K."/>
            <person name="Motoyama A."/>
            <person name="Aizu T."/>
            <person name="Enomoto A."/>
            <person name="Kondo K."/>
            <person name="Tanaka S."/>
            <person name="Hara Y."/>
            <person name="Koshikawa S."/>
            <person name="Sagara H."/>
            <person name="Miura T."/>
            <person name="Yokobori S."/>
            <person name="Miyagawa K."/>
            <person name="Suzuki Y."/>
            <person name="Kubo T."/>
            <person name="Oyama M."/>
            <person name="Kohara Y."/>
            <person name="Fujiyama A."/>
            <person name="Arakawa K."/>
            <person name="Katayama T."/>
            <person name="Toyoda A."/>
            <person name="Kunieda T."/>
        </authorList>
    </citation>
    <scope>NUCLEOTIDE SEQUENCE [LARGE SCALE GENOMIC DNA]</scope>
    <source>
        <strain evidence="2 3">YOKOZUNA-1</strain>
    </source>
</reference>
<accession>A0A1D1VCV8</accession>
<sequence>MAKSESPRRTRPDFNIFRTVAKNQLIHLLESIGEPKDLVLDDELMRPLDRIIGASVLKEHGVSAIYKLEKGSLLQGCANRLYLFRPSVKNAVMIAAQIRADQAAEKNRSYRLVMTPRRSVLCEKILEREGVYGAVSFDEFPLEFLCLDEDILSMEYNPFFREYFVDNSFSFFQTLASALMTFEGLFGKFQSVHTVGRCANIIYCMKQKLQEVYGHEASHRVESEVGTLILIDRDVDCISAVLSPLTYEGLLDDHMGISSGTVDFEASLVGQPKSIKWILNSQDEVFKDIRDRHFATVFTHLSSKAKEIQSIYNRKNDMKTFERYEFATSVLRLAHRRVRVHHAAQVLDRGLRKPAPNRA</sequence>
<dbReference type="InterPro" id="IPR043154">
    <property type="entry name" value="Sec-1-like_dom1"/>
</dbReference>
<dbReference type="STRING" id="947166.A0A1D1VCV8"/>
<dbReference type="InterPro" id="IPR043127">
    <property type="entry name" value="Sec-1-like_dom3a"/>
</dbReference>
<dbReference type="Proteomes" id="UP000186922">
    <property type="component" value="Unassembled WGS sequence"/>
</dbReference>
<dbReference type="AlphaFoldDB" id="A0A1D1VCV8"/>
<dbReference type="InterPro" id="IPR027482">
    <property type="entry name" value="Sec1-like_dom2"/>
</dbReference>